<feature type="transmembrane region" description="Helical" evidence="6">
    <location>
        <begin position="220"/>
        <end position="238"/>
    </location>
</feature>
<evidence type="ECO:0000313" key="8">
    <source>
        <dbReference type="EMBL" id="SON52397.1"/>
    </source>
</evidence>
<keyword evidence="5 6" id="KW-0472">Membrane</keyword>
<evidence type="ECO:0000259" key="7">
    <source>
        <dbReference type="PROSITE" id="PS50850"/>
    </source>
</evidence>
<feature type="transmembrane region" description="Helical" evidence="6">
    <location>
        <begin position="369"/>
        <end position="387"/>
    </location>
</feature>
<dbReference type="PROSITE" id="PS50850">
    <property type="entry name" value="MFS"/>
    <property type="match status" value="1"/>
</dbReference>
<feature type="transmembrane region" description="Helical" evidence="6">
    <location>
        <begin position="102"/>
        <end position="123"/>
    </location>
</feature>
<feature type="transmembrane region" description="Helical" evidence="6">
    <location>
        <begin position="165"/>
        <end position="185"/>
    </location>
</feature>
<feature type="transmembrane region" description="Helical" evidence="6">
    <location>
        <begin position="250"/>
        <end position="268"/>
    </location>
</feature>
<feature type="domain" description="Major facilitator superfamily (MFS) profile" evidence="7">
    <location>
        <begin position="10"/>
        <end position="392"/>
    </location>
</feature>
<name>A0A2N8ZKI1_9VIBR</name>
<evidence type="ECO:0000256" key="4">
    <source>
        <dbReference type="ARBA" id="ARBA00022989"/>
    </source>
</evidence>
<gene>
    <name evidence="8" type="ORF">VTAP4600_B0786</name>
</gene>
<dbReference type="PANTHER" id="PTHR43124">
    <property type="entry name" value="PURINE EFFLUX PUMP PBUE"/>
    <property type="match status" value="1"/>
</dbReference>
<feature type="transmembrane region" description="Helical" evidence="6">
    <location>
        <begin position="335"/>
        <end position="357"/>
    </location>
</feature>
<protein>
    <submittedName>
        <fullName evidence="8">Putative BICYCLOMYCIN RESISTANCE PROTEIN</fullName>
    </submittedName>
</protein>
<dbReference type="EMBL" id="LT960612">
    <property type="protein sequence ID" value="SON52397.1"/>
    <property type="molecule type" value="Genomic_DNA"/>
</dbReference>
<dbReference type="Pfam" id="PF07690">
    <property type="entry name" value="MFS_1"/>
    <property type="match status" value="1"/>
</dbReference>
<reference evidence="8 9" key="1">
    <citation type="submission" date="2017-10" db="EMBL/GenBank/DDBJ databases">
        <authorList>
            <person name="Banno H."/>
            <person name="Chua N.-H."/>
        </authorList>
    </citation>
    <scope>NUCLEOTIDE SEQUENCE [LARGE SCALE GENOMIC DNA]</scope>
    <source>
        <strain evidence="8">Vibrio tapetis CECT4600</strain>
    </source>
</reference>
<dbReference type="CDD" id="cd17320">
    <property type="entry name" value="MFS_MdfA_MDR_like"/>
    <property type="match status" value="1"/>
</dbReference>
<keyword evidence="3 6" id="KW-0812">Transmembrane</keyword>
<sequence length="399" mass="43265">MKNESFNKLPLFLAMMVIATGQVGVGIYLPALPLISGDLGVNAEQVQYIVTGYLVSLGVSQLFYGPVADAIGRRPVFIFGQGLYLVGTLICVVFGHDLSMIILGRVLQGFGAGSASVIGASILRYSYNGGQLARALSYMSILGSVMPMVSPVLGGWLAWSLGWQSVFFFVFIYVAAIYVLGCTILPETLPYKKSELKLRHVFSRYIGLIKSSQVLTSASYNWINFLMIMVTLSLMPYLLQGELGMSTADYGVVMILPSFGLLVGSLVQNVIRRYLGSNQILALALMMCSVSGMWLLLSDMTMFSLIASVSLLATAQGFISPVANRLLLEPHKRQAGTVTALSGAIQMSLTGLLGGWLAGWVHSQTTLGLFYLTMTLIMLGLLGYRIYSQKRYEIGTAID</sequence>
<dbReference type="AlphaFoldDB" id="A0A2N8ZKI1"/>
<feature type="transmembrane region" description="Helical" evidence="6">
    <location>
        <begin position="303"/>
        <end position="323"/>
    </location>
</feature>
<dbReference type="OrthoDB" id="9814303at2"/>
<evidence type="ECO:0000256" key="6">
    <source>
        <dbReference type="SAM" id="Phobius"/>
    </source>
</evidence>
<dbReference type="RefSeq" id="WP_102524660.1">
    <property type="nucleotide sequence ID" value="NZ_LT960612.1"/>
</dbReference>
<feature type="transmembrane region" description="Helical" evidence="6">
    <location>
        <begin position="46"/>
        <end position="64"/>
    </location>
</feature>
<dbReference type="InterPro" id="IPR011701">
    <property type="entry name" value="MFS"/>
</dbReference>
<dbReference type="InterPro" id="IPR036259">
    <property type="entry name" value="MFS_trans_sf"/>
</dbReference>
<accession>A0A2N8ZKI1</accession>
<dbReference type="KEGG" id="vta:B0786"/>
<dbReference type="PANTHER" id="PTHR43124:SF3">
    <property type="entry name" value="CHLORAMPHENICOL EFFLUX PUMP RV0191"/>
    <property type="match status" value="1"/>
</dbReference>
<dbReference type="Gene3D" id="1.20.1720.10">
    <property type="entry name" value="Multidrug resistance protein D"/>
    <property type="match status" value="1"/>
</dbReference>
<feature type="transmembrane region" description="Helical" evidence="6">
    <location>
        <begin position="76"/>
        <end position="96"/>
    </location>
</feature>
<comment type="subcellular location">
    <subcellularLocation>
        <location evidence="1">Cell membrane</location>
        <topology evidence="1">Multi-pass membrane protein</topology>
    </subcellularLocation>
</comment>
<evidence type="ECO:0000256" key="1">
    <source>
        <dbReference type="ARBA" id="ARBA00004651"/>
    </source>
</evidence>
<evidence type="ECO:0000256" key="3">
    <source>
        <dbReference type="ARBA" id="ARBA00022692"/>
    </source>
</evidence>
<dbReference type="GO" id="GO:0005886">
    <property type="term" value="C:plasma membrane"/>
    <property type="evidence" value="ECO:0007669"/>
    <property type="project" value="UniProtKB-SubCell"/>
</dbReference>
<dbReference type="SUPFAM" id="SSF103473">
    <property type="entry name" value="MFS general substrate transporter"/>
    <property type="match status" value="1"/>
</dbReference>
<feature type="transmembrane region" description="Helical" evidence="6">
    <location>
        <begin position="280"/>
        <end position="297"/>
    </location>
</feature>
<organism evidence="8 9">
    <name type="scientific">Vibrio tapetis subsp. tapetis</name>
    <dbReference type="NCBI Taxonomy" id="1671868"/>
    <lineage>
        <taxon>Bacteria</taxon>
        <taxon>Pseudomonadati</taxon>
        <taxon>Pseudomonadota</taxon>
        <taxon>Gammaproteobacteria</taxon>
        <taxon>Vibrionales</taxon>
        <taxon>Vibrionaceae</taxon>
        <taxon>Vibrio</taxon>
    </lineage>
</organism>
<dbReference type="Proteomes" id="UP000235828">
    <property type="component" value="Chromosome B"/>
</dbReference>
<feature type="transmembrane region" description="Helical" evidence="6">
    <location>
        <begin position="135"/>
        <end position="159"/>
    </location>
</feature>
<keyword evidence="4 6" id="KW-1133">Transmembrane helix</keyword>
<evidence type="ECO:0000256" key="5">
    <source>
        <dbReference type="ARBA" id="ARBA00023136"/>
    </source>
</evidence>
<evidence type="ECO:0000256" key="2">
    <source>
        <dbReference type="ARBA" id="ARBA00022475"/>
    </source>
</evidence>
<keyword evidence="2" id="KW-1003">Cell membrane</keyword>
<keyword evidence="9" id="KW-1185">Reference proteome</keyword>
<feature type="transmembrane region" description="Helical" evidence="6">
    <location>
        <begin position="12"/>
        <end position="34"/>
    </location>
</feature>
<evidence type="ECO:0000313" key="9">
    <source>
        <dbReference type="Proteomes" id="UP000235828"/>
    </source>
</evidence>
<dbReference type="InterPro" id="IPR020846">
    <property type="entry name" value="MFS_dom"/>
</dbReference>
<dbReference type="InterPro" id="IPR050189">
    <property type="entry name" value="MFS_Efflux_Transporters"/>
</dbReference>
<proteinExistence type="predicted"/>
<dbReference type="GO" id="GO:0022857">
    <property type="term" value="F:transmembrane transporter activity"/>
    <property type="evidence" value="ECO:0007669"/>
    <property type="project" value="InterPro"/>
</dbReference>